<dbReference type="InterPro" id="IPR013094">
    <property type="entry name" value="AB_hydrolase_3"/>
</dbReference>
<dbReference type="Gene3D" id="3.40.50.1820">
    <property type="entry name" value="alpha/beta hydrolase"/>
    <property type="match status" value="1"/>
</dbReference>
<keyword evidence="3" id="KW-1185">Reference proteome</keyword>
<dbReference type="Proteomes" id="UP001138500">
    <property type="component" value="Unassembled WGS sequence"/>
</dbReference>
<feature type="domain" description="Alpha/beta hydrolase fold-3" evidence="1">
    <location>
        <begin position="108"/>
        <end position="327"/>
    </location>
</feature>
<reference evidence="2 3" key="1">
    <citation type="journal article" date="2018" name="IMA Fungus">
        <title>IMA Genome-F 10: Nine draft genome sequences of Claviceps purpurea s.lat., including C. arundinis, C. humidiphila, and C. cf. spartinae, pseudomolecules for the pitch canker pathogen Fusarium circinatum, draft genome of Davidsoniella eucalypti, Grosmannia galeiformis, Quambalaria eucalypti, and Teratosphaeria destructans.</title>
        <authorList>
            <person name="Wingfield B.D."/>
            <person name="Liu M."/>
            <person name="Nguyen H.D."/>
            <person name="Lane F.A."/>
            <person name="Morgan S.W."/>
            <person name="De Vos L."/>
            <person name="Wilken P.M."/>
            <person name="Duong T.A."/>
            <person name="Aylward J."/>
            <person name="Coetzee M.P."/>
            <person name="Dadej K."/>
            <person name="De Beer Z.W."/>
            <person name="Findlay W."/>
            <person name="Havenga M."/>
            <person name="Kolarik M."/>
            <person name="Menzies J.G."/>
            <person name="Naidoo K."/>
            <person name="Pochopski O."/>
            <person name="Shoukouhi P."/>
            <person name="Santana Q.C."/>
            <person name="Seifert K.A."/>
            <person name="Soal N."/>
            <person name="Steenkamp E.T."/>
            <person name="Tatham C.T."/>
            <person name="van der Nest M.A."/>
            <person name="Wingfield M.J."/>
        </authorList>
    </citation>
    <scope>NUCLEOTIDE SEQUENCE [LARGE SCALE GENOMIC DNA]</scope>
    <source>
        <strain evidence="2">CMW44962</strain>
    </source>
</reference>
<accession>A0A9W7W2W7</accession>
<dbReference type="EMBL" id="RIBY02001667">
    <property type="protein sequence ID" value="KAH9828293.1"/>
    <property type="molecule type" value="Genomic_DNA"/>
</dbReference>
<dbReference type="Pfam" id="PF07859">
    <property type="entry name" value="Abhydrolase_3"/>
    <property type="match status" value="1"/>
</dbReference>
<dbReference type="OrthoDB" id="408631at2759"/>
<evidence type="ECO:0000259" key="1">
    <source>
        <dbReference type="Pfam" id="PF07859"/>
    </source>
</evidence>
<gene>
    <name evidence="2" type="ORF">Tdes44962_MAKER02458</name>
</gene>
<evidence type="ECO:0000313" key="2">
    <source>
        <dbReference type="EMBL" id="KAH9828293.1"/>
    </source>
</evidence>
<dbReference type="GO" id="GO:0004806">
    <property type="term" value="F:triacylglycerol lipase activity"/>
    <property type="evidence" value="ECO:0007669"/>
    <property type="project" value="TreeGrafter"/>
</dbReference>
<dbReference type="GO" id="GO:0005829">
    <property type="term" value="C:cytosol"/>
    <property type="evidence" value="ECO:0007669"/>
    <property type="project" value="TreeGrafter"/>
</dbReference>
<protein>
    <submittedName>
        <fullName evidence="2">Alpha/beta hydrolase fold</fullName>
    </submittedName>
</protein>
<dbReference type="GO" id="GO:0019433">
    <property type="term" value="P:triglyceride catabolic process"/>
    <property type="evidence" value="ECO:0007669"/>
    <property type="project" value="TreeGrafter"/>
</dbReference>
<evidence type="ECO:0000313" key="3">
    <source>
        <dbReference type="Proteomes" id="UP001138500"/>
    </source>
</evidence>
<proteinExistence type="predicted"/>
<dbReference type="InterPro" id="IPR029058">
    <property type="entry name" value="AB_hydrolase_fold"/>
</dbReference>
<reference evidence="2 3" key="2">
    <citation type="journal article" date="2021" name="Curr. Genet.">
        <title>Genetic response to nitrogen starvation in the aggressive Eucalyptus foliar pathogen Teratosphaeria destructans.</title>
        <authorList>
            <person name="Havenga M."/>
            <person name="Wingfield B.D."/>
            <person name="Wingfield M.J."/>
            <person name="Dreyer L.L."/>
            <person name="Roets F."/>
            <person name="Aylward J."/>
        </authorList>
    </citation>
    <scope>NUCLEOTIDE SEQUENCE [LARGE SCALE GENOMIC DNA]</scope>
    <source>
        <strain evidence="2">CMW44962</strain>
    </source>
</reference>
<name>A0A9W7W2W7_9PEZI</name>
<dbReference type="PANTHER" id="PTHR23025:SF3">
    <property type="entry name" value="HORMONE-SENSITIVE LIPASE"/>
    <property type="match status" value="1"/>
</dbReference>
<organism evidence="2 3">
    <name type="scientific">Teratosphaeria destructans</name>
    <dbReference type="NCBI Taxonomy" id="418781"/>
    <lineage>
        <taxon>Eukaryota</taxon>
        <taxon>Fungi</taxon>
        <taxon>Dikarya</taxon>
        <taxon>Ascomycota</taxon>
        <taxon>Pezizomycotina</taxon>
        <taxon>Dothideomycetes</taxon>
        <taxon>Dothideomycetidae</taxon>
        <taxon>Mycosphaerellales</taxon>
        <taxon>Teratosphaeriaceae</taxon>
        <taxon>Teratosphaeria</taxon>
    </lineage>
</organism>
<comment type="caution">
    <text evidence="2">The sequence shown here is derived from an EMBL/GenBank/DDBJ whole genome shotgun (WGS) entry which is preliminary data.</text>
</comment>
<dbReference type="PANTHER" id="PTHR23025">
    <property type="entry name" value="TRIACYLGLYCEROL LIPASE"/>
    <property type="match status" value="1"/>
</dbReference>
<dbReference type="AlphaFoldDB" id="A0A9W7W2W7"/>
<sequence length="353" mass="38399">MAPPSSSALKSDLALDAAKFDPDAVTAKTQAFNEKLVEIMAAGPKWWDVGAERYRQMRWDGETPLPKPVVLPEGRNLSIPSREQGRTIPCRVFEAEGGRGKAKGVFCHIHGGGWVLQSERYQDVMLKYIGERTGLTVVSVGYRLAPEHPYPAANEDCHDAAAYLIAHSTSDFGGPLLFLGGDSAGAHLSVATCLRLQTTHPTSPLHGLILNFGAYDLSNLLPQSHNYRPSPSDPTKTLVLDGEIMQKYIEAYIPDSTVESRRKDPYISPLYADLSRFGPRGALPSALFTCGTADPLLDDSVFMCAKWVMGGSEGILKIYPGAPHGFVFFPLEGGTETTGEGLEDIVAYMKERI</sequence>
<keyword evidence="2" id="KW-0378">Hydrolase</keyword>
<dbReference type="GO" id="GO:0004771">
    <property type="term" value="F:sterol ester esterase activity"/>
    <property type="evidence" value="ECO:0007669"/>
    <property type="project" value="TreeGrafter"/>
</dbReference>
<dbReference type="SUPFAM" id="SSF53474">
    <property type="entry name" value="alpha/beta-Hydrolases"/>
    <property type="match status" value="1"/>
</dbReference>